<dbReference type="Proteomes" id="UP000004722">
    <property type="component" value="Unassembled WGS sequence"/>
</dbReference>
<comment type="caution">
    <text evidence="1">The sequence shown here is derived from an EMBL/GenBank/DDBJ whole genome shotgun (WGS) entry which is preliminary data.</text>
</comment>
<organism evidence="1 2">
    <name type="scientific">Lactobacillus crispatus FB077-07</name>
    <dbReference type="NCBI Taxonomy" id="883092"/>
    <lineage>
        <taxon>Bacteria</taxon>
        <taxon>Bacillati</taxon>
        <taxon>Bacillota</taxon>
        <taxon>Bacilli</taxon>
        <taxon>Lactobacillales</taxon>
        <taxon>Lactobacillaceae</taxon>
        <taxon>Lactobacillus</taxon>
    </lineage>
</organism>
<proteinExistence type="predicted"/>
<accession>K1M6D1</accession>
<evidence type="ECO:0000313" key="2">
    <source>
        <dbReference type="Proteomes" id="UP000004722"/>
    </source>
</evidence>
<evidence type="ECO:0000313" key="1">
    <source>
        <dbReference type="EMBL" id="EKB64775.1"/>
    </source>
</evidence>
<dbReference type="RefSeq" id="WP_005729630.1">
    <property type="nucleotide sequence ID" value="NZ_JH932273.1"/>
</dbReference>
<name>K1M6D1_9LACO</name>
<protein>
    <submittedName>
        <fullName evidence="1">Uncharacterized protein</fullName>
    </submittedName>
</protein>
<dbReference type="EMBL" id="AGZG01000096">
    <property type="protein sequence ID" value="EKB64775.1"/>
    <property type="molecule type" value="Genomic_DNA"/>
</dbReference>
<dbReference type="HOGENOM" id="CLU_2287893_0_0_9"/>
<reference evidence="1 2" key="1">
    <citation type="submission" date="2012-07" db="EMBL/GenBank/DDBJ databases">
        <title>The Genome Sequence of Lactobacillus crispatus FB077-07.</title>
        <authorList>
            <consortium name="The Broad Institute Genome Sequencing Platform"/>
            <person name="Earl A."/>
            <person name="Ward D."/>
            <person name="Feldgarden M."/>
            <person name="Gevers D."/>
            <person name="Saerens B."/>
            <person name="Vaneechoutte M."/>
            <person name="Walker B."/>
            <person name="Young S.K."/>
            <person name="Zeng Q."/>
            <person name="Gargeya S."/>
            <person name="Fitzgerald M."/>
            <person name="Haas B."/>
            <person name="Abouelleil A."/>
            <person name="Alvarado L."/>
            <person name="Arachchi H.M."/>
            <person name="Berlin A.M."/>
            <person name="Chapman S.B."/>
            <person name="Goldberg J."/>
            <person name="Griggs A."/>
            <person name="Gujja S."/>
            <person name="Hansen M."/>
            <person name="Howarth C."/>
            <person name="Imamovic A."/>
            <person name="Larimer J."/>
            <person name="McCowen C."/>
            <person name="Montmayeur A."/>
            <person name="Murphy C."/>
            <person name="Neiman D."/>
            <person name="Pearson M."/>
            <person name="Priest M."/>
            <person name="Roberts A."/>
            <person name="Saif S."/>
            <person name="Shea T."/>
            <person name="Sisk P."/>
            <person name="Sykes S."/>
            <person name="Wortman J."/>
            <person name="Nusbaum C."/>
            <person name="Birren B."/>
        </authorList>
    </citation>
    <scope>NUCLEOTIDE SEQUENCE [LARGE SCALE GENOMIC DNA]</scope>
    <source>
        <strain evidence="1 2">FB077-07</strain>
    </source>
</reference>
<dbReference type="AlphaFoldDB" id="K1M6D1"/>
<dbReference type="PATRIC" id="fig|883092.3.peg.1685"/>
<sequence>MLDHMIFNKLKWWDSTNRPLIGKRITASLDTYHTVKAGFNFTAADYSNVPAKTKVENALIVAAYKFNGSAGNAPSGTYILTDQDNSKWLKLDGSEKLGGVISPLTNLRQAFRATARKVVAL</sequence>
<gene>
    <name evidence="1" type="ORF">HMPREF9249_01690</name>
</gene>